<dbReference type="EMBL" id="BAABXL010000001">
    <property type="protein sequence ID" value="GAA6267411.1"/>
    <property type="molecule type" value="Genomic_DNA"/>
</dbReference>
<feature type="transmembrane region" description="Helical" evidence="6">
    <location>
        <begin position="322"/>
        <end position="344"/>
    </location>
</feature>
<feature type="transmembrane region" description="Helical" evidence="6">
    <location>
        <begin position="31"/>
        <end position="49"/>
    </location>
</feature>
<reference evidence="7 8" key="1">
    <citation type="submission" date="2024-04" db="EMBL/GenBank/DDBJ databases">
        <title>Defined microbial consortia suppress multidrug-resistant proinflammatory Enterobacteriaceae via ecological control.</title>
        <authorList>
            <person name="Furuichi M."/>
            <person name="Kawaguchi T."/>
            <person name="Pust M."/>
            <person name="Yasuma K."/>
            <person name="Plichta D."/>
            <person name="Hasegawa N."/>
            <person name="Ohya T."/>
            <person name="Bhattarai S."/>
            <person name="Sasajima S."/>
            <person name="Aoto Y."/>
            <person name="Tuganbaev T."/>
            <person name="Yaginuma M."/>
            <person name="Ueda M."/>
            <person name="Okahashi N."/>
            <person name="Amafuji K."/>
            <person name="Kiridooshi Y."/>
            <person name="Sugita K."/>
            <person name="Strazar M."/>
            <person name="Skelly A."/>
            <person name="Suda W."/>
            <person name="Hattori M."/>
            <person name="Nakamoto N."/>
            <person name="Caballero S."/>
            <person name="Norman J."/>
            <person name="Olle B."/>
            <person name="Tanoue T."/>
            <person name="Arita M."/>
            <person name="Bucci V."/>
            <person name="Atarashi K."/>
            <person name="Xavier R."/>
            <person name="Honda K."/>
        </authorList>
    </citation>
    <scope>NUCLEOTIDE SEQUENCE [LARGE SCALE GENOMIC DNA]</scope>
    <source>
        <strain evidence="8">f13</strain>
    </source>
</reference>
<comment type="caution">
    <text evidence="7">The sequence shown here is derived from an EMBL/GenBank/DDBJ whole genome shotgun (WGS) entry which is preliminary data.</text>
</comment>
<evidence type="ECO:0000256" key="5">
    <source>
        <dbReference type="ARBA" id="ARBA00023136"/>
    </source>
</evidence>
<keyword evidence="4 6" id="KW-1133">Transmembrane helix</keyword>
<dbReference type="Pfam" id="PF01594">
    <property type="entry name" value="AI-2E_transport"/>
    <property type="match status" value="1"/>
</dbReference>
<evidence type="ECO:0000256" key="1">
    <source>
        <dbReference type="ARBA" id="ARBA00004141"/>
    </source>
</evidence>
<evidence type="ECO:0000313" key="8">
    <source>
        <dbReference type="Proteomes" id="UP001600894"/>
    </source>
</evidence>
<feature type="transmembrane region" description="Helical" evidence="6">
    <location>
        <begin position="248"/>
        <end position="273"/>
    </location>
</feature>
<sequence length="360" mass="39928">MEKPGKKLKKFLIITGTTGMVYAGLKYLLPLVAPFFIGYTLALILRPTVRFLRYRLRLCFFGRTWQLPSGLIGAAEMALIFAGLVFLAWQGILRLCREIQLLTVRLPLWLDAFDRWITDSCGRLERAAGLDSGCLSDAVGEMALTLGEKVKESLMPFLMVNSLPAAAFFARLFLVCLVSFLAAVLSLQEMEELRCRRDQSLFRREFNLIGNRLVQTGKAWFKSQGIILFLTCILCTGVMIWMGNPYAILAGTAIALLDALPLFGAGAILLPWAFLCAVGGQWRNALILAGLYLACYFIRQYLEARYMGSKVGLSALETLAAVYVGLELFGFFGFILGPLGLLLVEDLVEVWAGEKTETGK</sequence>
<dbReference type="InterPro" id="IPR002549">
    <property type="entry name" value="AI-2E-like"/>
</dbReference>
<comment type="similarity">
    <text evidence="2">Belongs to the autoinducer-2 exporter (AI-2E) (TC 2.A.86) family.</text>
</comment>
<evidence type="ECO:0000256" key="3">
    <source>
        <dbReference type="ARBA" id="ARBA00022692"/>
    </source>
</evidence>
<gene>
    <name evidence="7" type="primary">ytvI_1</name>
    <name evidence="7" type="ORF">F130042H8_04710</name>
</gene>
<protein>
    <submittedName>
        <fullName evidence="7">Sporulation integral membrane protein YtvI</fullName>
    </submittedName>
</protein>
<comment type="subcellular location">
    <subcellularLocation>
        <location evidence="1">Membrane</location>
        <topology evidence="1">Multi-pass membrane protein</topology>
    </subcellularLocation>
</comment>
<accession>A0ABQ0ATP9</accession>
<feature type="transmembrane region" description="Helical" evidence="6">
    <location>
        <begin position="165"/>
        <end position="187"/>
    </location>
</feature>
<dbReference type="RefSeq" id="WP_390469144.1">
    <property type="nucleotide sequence ID" value="NZ_BAABXL010000001.1"/>
</dbReference>
<keyword evidence="3 6" id="KW-0812">Transmembrane</keyword>
<feature type="transmembrane region" description="Helical" evidence="6">
    <location>
        <begin position="70"/>
        <end position="92"/>
    </location>
</feature>
<proteinExistence type="inferred from homology"/>
<name>A0ABQ0ATP9_9FIRM</name>
<organism evidence="7 8">
    <name type="scientific">Enterocloster alcoholdehydrogenati</name>
    <dbReference type="NCBI Taxonomy" id="2547410"/>
    <lineage>
        <taxon>Bacteria</taxon>
        <taxon>Bacillati</taxon>
        <taxon>Bacillota</taxon>
        <taxon>Clostridia</taxon>
        <taxon>Lachnospirales</taxon>
        <taxon>Lachnospiraceae</taxon>
        <taxon>Enterocloster</taxon>
    </lineage>
</organism>
<evidence type="ECO:0000256" key="6">
    <source>
        <dbReference type="SAM" id="Phobius"/>
    </source>
</evidence>
<evidence type="ECO:0000256" key="4">
    <source>
        <dbReference type="ARBA" id="ARBA00022989"/>
    </source>
</evidence>
<keyword evidence="8" id="KW-1185">Reference proteome</keyword>
<keyword evidence="5 6" id="KW-0472">Membrane</keyword>
<evidence type="ECO:0000313" key="7">
    <source>
        <dbReference type="EMBL" id="GAA6267411.1"/>
    </source>
</evidence>
<dbReference type="Proteomes" id="UP001600894">
    <property type="component" value="Unassembled WGS sequence"/>
</dbReference>
<feature type="transmembrane region" description="Helical" evidence="6">
    <location>
        <begin position="225"/>
        <end position="242"/>
    </location>
</feature>
<evidence type="ECO:0000256" key="2">
    <source>
        <dbReference type="ARBA" id="ARBA00009773"/>
    </source>
</evidence>
<feature type="transmembrane region" description="Helical" evidence="6">
    <location>
        <begin position="285"/>
        <end position="302"/>
    </location>
</feature>